<dbReference type="OrthoDB" id="9799943at2"/>
<evidence type="ECO:0000313" key="7">
    <source>
        <dbReference type="Proteomes" id="UP000184212"/>
    </source>
</evidence>
<keyword evidence="4" id="KW-0560">Oxidoreductase</keyword>
<dbReference type="EMBL" id="FQWQ01000002">
    <property type="protein sequence ID" value="SHH37896.1"/>
    <property type="molecule type" value="Genomic_DNA"/>
</dbReference>
<name>A0A1M5SH80_9BACT</name>
<dbReference type="SUPFAM" id="SSF51905">
    <property type="entry name" value="FAD/NAD(P)-binding domain"/>
    <property type="match status" value="1"/>
</dbReference>
<keyword evidence="3" id="KW-0285">Flavoprotein</keyword>
<comment type="cofactor">
    <cofactor evidence="1">
        <name>FAD</name>
        <dbReference type="ChEBI" id="CHEBI:57692"/>
    </cofactor>
</comment>
<evidence type="ECO:0000256" key="1">
    <source>
        <dbReference type="ARBA" id="ARBA00001974"/>
    </source>
</evidence>
<dbReference type="NCBIfam" id="TIGR03364">
    <property type="entry name" value="HpnW_proposed"/>
    <property type="match status" value="1"/>
</dbReference>
<dbReference type="Pfam" id="PF01266">
    <property type="entry name" value="DAO"/>
    <property type="match status" value="1"/>
</dbReference>
<dbReference type="InterPro" id="IPR036188">
    <property type="entry name" value="FAD/NAD-bd_sf"/>
</dbReference>
<proteinExistence type="inferred from homology"/>
<sequence length="374" mass="41816">MEKKADIAIVGAGIAGLAHAYMALRKGYTVVLFERDQFAVGASVRNFGLSWPIGQEPAVGLEYALRARHHWREVAQEAGFWMKPNGSLHVVYHDDEWEVLQEFMRLYRDAPYDCTLLSPEQVKEKSGVVIQKGLRGGLWSSTEGTVNPREAIRKIPVWLKEKYGLVLRYGHVVNEIAMPHIHTARETWEVSKVFVCSGADFETLYPEVFDNHPVSKCKLQMMKAVPEKPFELGPTLCAGLTLRHYAAFGKCPSLPEVDARYDAESEAYKDNGVHVLLAQNQAGELIIGDSHHYSRTVEPFDDEEVNDLILDYLKSFADLGSIKITERWHGVYPKLMGDIHLIVRPQPNVTVVTGLGGAGMTLSFGIAEKLIDAL</sequence>
<dbReference type="PANTHER" id="PTHR13847">
    <property type="entry name" value="SARCOSINE DEHYDROGENASE-RELATED"/>
    <property type="match status" value="1"/>
</dbReference>
<dbReference type="AlphaFoldDB" id="A0A1M5SH80"/>
<organism evidence="6 7">
    <name type="scientific">Chryseolinea serpens</name>
    <dbReference type="NCBI Taxonomy" id="947013"/>
    <lineage>
        <taxon>Bacteria</taxon>
        <taxon>Pseudomonadati</taxon>
        <taxon>Bacteroidota</taxon>
        <taxon>Cytophagia</taxon>
        <taxon>Cytophagales</taxon>
        <taxon>Fulvivirgaceae</taxon>
        <taxon>Chryseolinea</taxon>
    </lineage>
</organism>
<dbReference type="InterPro" id="IPR006076">
    <property type="entry name" value="FAD-dep_OxRdtase"/>
</dbReference>
<dbReference type="GO" id="GO:0016491">
    <property type="term" value="F:oxidoreductase activity"/>
    <property type="evidence" value="ECO:0007669"/>
    <property type="project" value="UniProtKB-KW"/>
</dbReference>
<feature type="domain" description="FAD dependent oxidoreductase" evidence="5">
    <location>
        <begin position="6"/>
        <end position="372"/>
    </location>
</feature>
<evidence type="ECO:0000256" key="4">
    <source>
        <dbReference type="ARBA" id="ARBA00023002"/>
    </source>
</evidence>
<evidence type="ECO:0000259" key="5">
    <source>
        <dbReference type="Pfam" id="PF01266"/>
    </source>
</evidence>
<comment type="similarity">
    <text evidence="2">Belongs to the DadA oxidoreductase family.</text>
</comment>
<accession>A0A1M5SH80</accession>
<dbReference type="Gene3D" id="3.50.50.60">
    <property type="entry name" value="FAD/NAD(P)-binding domain"/>
    <property type="match status" value="1"/>
</dbReference>
<dbReference type="PANTHER" id="PTHR13847:SF286">
    <property type="entry name" value="D-AMINO ACID DEHYDROGENASE"/>
    <property type="match status" value="1"/>
</dbReference>
<reference evidence="6 7" key="1">
    <citation type="submission" date="2016-11" db="EMBL/GenBank/DDBJ databases">
        <authorList>
            <person name="Jaros S."/>
            <person name="Januszkiewicz K."/>
            <person name="Wedrychowicz H."/>
        </authorList>
    </citation>
    <scope>NUCLEOTIDE SEQUENCE [LARGE SCALE GENOMIC DNA]</scope>
    <source>
        <strain evidence="6 7">DSM 24574</strain>
    </source>
</reference>
<dbReference type="InterPro" id="IPR017741">
    <property type="entry name" value="FAD-dependent_OxRdtase_HpnW"/>
</dbReference>
<gene>
    <name evidence="6" type="ORF">SAMN04488109_3934</name>
</gene>
<protein>
    <submittedName>
        <fullName evidence="6">FAD dependent oxidoreductase TIGR03364</fullName>
    </submittedName>
</protein>
<dbReference type="STRING" id="947013.SAMN04488109_3934"/>
<dbReference type="Gene3D" id="3.30.9.10">
    <property type="entry name" value="D-Amino Acid Oxidase, subunit A, domain 2"/>
    <property type="match status" value="1"/>
</dbReference>
<evidence type="ECO:0000256" key="2">
    <source>
        <dbReference type="ARBA" id="ARBA00009410"/>
    </source>
</evidence>
<evidence type="ECO:0000256" key="3">
    <source>
        <dbReference type="ARBA" id="ARBA00022630"/>
    </source>
</evidence>
<keyword evidence="7" id="KW-1185">Reference proteome</keyword>
<dbReference type="Proteomes" id="UP000184212">
    <property type="component" value="Unassembled WGS sequence"/>
</dbReference>
<dbReference type="GO" id="GO:0005737">
    <property type="term" value="C:cytoplasm"/>
    <property type="evidence" value="ECO:0007669"/>
    <property type="project" value="TreeGrafter"/>
</dbReference>
<dbReference type="RefSeq" id="WP_073137172.1">
    <property type="nucleotide sequence ID" value="NZ_FQWQ01000002.1"/>
</dbReference>
<evidence type="ECO:0000313" key="6">
    <source>
        <dbReference type="EMBL" id="SHH37896.1"/>
    </source>
</evidence>